<dbReference type="PRINTS" id="PR00837">
    <property type="entry name" value="V5TPXLIKE"/>
</dbReference>
<dbReference type="InterPro" id="IPR018244">
    <property type="entry name" value="Allrgn_V5/Tpx1_CS"/>
</dbReference>
<dbReference type="KEGG" id="hazt:108670322"/>
<dbReference type="CDD" id="cd05380">
    <property type="entry name" value="CAP_euk"/>
    <property type="match status" value="1"/>
</dbReference>
<dbReference type="RefSeq" id="XP_018013275.1">
    <property type="nucleotide sequence ID" value="XM_018157786.2"/>
</dbReference>
<dbReference type="GeneID" id="108670322"/>
<dbReference type="SMART" id="SM00198">
    <property type="entry name" value="SCP"/>
    <property type="match status" value="1"/>
</dbReference>
<dbReference type="InterPro" id="IPR002413">
    <property type="entry name" value="V5_allergen-like"/>
</dbReference>
<dbReference type="InterPro" id="IPR001283">
    <property type="entry name" value="CRISP-related"/>
</dbReference>
<keyword evidence="1" id="KW-1185">Reference proteome</keyword>
<dbReference type="InterPro" id="IPR035940">
    <property type="entry name" value="CAP_sf"/>
</dbReference>
<dbReference type="OMA" id="CGYAYYI"/>
<evidence type="ECO:0000313" key="1">
    <source>
        <dbReference type="Proteomes" id="UP000694843"/>
    </source>
</evidence>
<dbReference type="GO" id="GO:0005576">
    <property type="term" value="C:extracellular region"/>
    <property type="evidence" value="ECO:0007669"/>
    <property type="project" value="InterPro"/>
</dbReference>
<protein>
    <submittedName>
        <fullName evidence="2">Venom allergen 5</fullName>
    </submittedName>
</protein>
<sequence length="262" mass="28000">MLANIFVVLTGISLLVQTNEAAVDPLCAKFGSNHTTCFPAKNCATDANGGPCGVSKADKAFILKYHNEYRQKISKGGETRGSPGPQPAGKNLRELTWNNDLARTAQRWAEQFVSGHDCNAELVGFAAVTHCSRIPGYDAVGQNFYLGGSSGPITSANWQAAIDEWIGEVKDVVGSTMKTNGGVIGHYTQVVWAETHEVGCGVFGNNKPCVWGGWNDFNCAKYICNYGPGGNVLNEDLTPQPPYSTTTGCVKPSKKYPGLCKA</sequence>
<dbReference type="OrthoDB" id="414826at2759"/>
<dbReference type="Gene3D" id="3.40.33.10">
    <property type="entry name" value="CAP"/>
    <property type="match status" value="1"/>
</dbReference>
<gene>
    <name evidence="2" type="primary">LOC108670322</name>
</gene>
<accession>A0A8B7NI08</accession>
<name>A0A8B7NI08_HYAAZ</name>
<dbReference type="PROSITE" id="PS01009">
    <property type="entry name" value="CRISP_1"/>
    <property type="match status" value="1"/>
</dbReference>
<dbReference type="PRINTS" id="PR00838">
    <property type="entry name" value="V5ALLERGEN"/>
</dbReference>
<dbReference type="SUPFAM" id="SSF55797">
    <property type="entry name" value="PR-1-like"/>
    <property type="match status" value="1"/>
</dbReference>
<dbReference type="AlphaFoldDB" id="A0A8B7NI08"/>
<proteinExistence type="predicted"/>
<dbReference type="Pfam" id="PF00188">
    <property type="entry name" value="CAP"/>
    <property type="match status" value="1"/>
</dbReference>
<dbReference type="PANTHER" id="PTHR10334">
    <property type="entry name" value="CYSTEINE-RICH SECRETORY PROTEIN-RELATED"/>
    <property type="match status" value="1"/>
</dbReference>
<organism evidence="1 2">
    <name type="scientific">Hyalella azteca</name>
    <name type="common">Amphipod</name>
    <dbReference type="NCBI Taxonomy" id="294128"/>
    <lineage>
        <taxon>Eukaryota</taxon>
        <taxon>Metazoa</taxon>
        <taxon>Ecdysozoa</taxon>
        <taxon>Arthropoda</taxon>
        <taxon>Crustacea</taxon>
        <taxon>Multicrustacea</taxon>
        <taxon>Malacostraca</taxon>
        <taxon>Eumalacostraca</taxon>
        <taxon>Peracarida</taxon>
        <taxon>Amphipoda</taxon>
        <taxon>Senticaudata</taxon>
        <taxon>Talitrida</taxon>
        <taxon>Talitroidea</taxon>
        <taxon>Hyalellidae</taxon>
        <taxon>Hyalella</taxon>
    </lineage>
</organism>
<reference evidence="2" key="1">
    <citation type="submission" date="2025-08" db="UniProtKB">
        <authorList>
            <consortium name="RefSeq"/>
        </authorList>
    </citation>
    <scope>IDENTIFICATION</scope>
    <source>
        <tissue evidence="2">Whole organism</tissue>
    </source>
</reference>
<evidence type="ECO:0000313" key="2">
    <source>
        <dbReference type="RefSeq" id="XP_018013275.1"/>
    </source>
</evidence>
<dbReference type="Proteomes" id="UP000694843">
    <property type="component" value="Unplaced"/>
</dbReference>
<dbReference type="InterPro" id="IPR014044">
    <property type="entry name" value="CAP_dom"/>
</dbReference>